<dbReference type="EMBL" id="FONX01000015">
    <property type="protein sequence ID" value="SFF17052.1"/>
    <property type="molecule type" value="Genomic_DNA"/>
</dbReference>
<organism evidence="13 14">
    <name type="scientific">Paracidovorax wautersii</name>
    <dbReference type="NCBI Taxonomy" id="1177982"/>
    <lineage>
        <taxon>Bacteria</taxon>
        <taxon>Pseudomonadati</taxon>
        <taxon>Pseudomonadota</taxon>
        <taxon>Betaproteobacteria</taxon>
        <taxon>Burkholderiales</taxon>
        <taxon>Comamonadaceae</taxon>
        <taxon>Paracidovorax</taxon>
    </lineage>
</organism>
<dbReference type="GO" id="GO:0005886">
    <property type="term" value="C:plasma membrane"/>
    <property type="evidence" value="ECO:0007669"/>
    <property type="project" value="UniProtKB-SubCell"/>
</dbReference>
<dbReference type="PANTHER" id="PTHR11384:SF59">
    <property type="entry name" value="LYSOSOMAL COBALAMIN TRANSPORTER ABCD4"/>
    <property type="match status" value="1"/>
</dbReference>
<dbReference type="Gene3D" id="1.20.1560.10">
    <property type="entry name" value="ABC transporter type 1, transmembrane domain"/>
    <property type="match status" value="1"/>
</dbReference>
<keyword evidence="14" id="KW-1185">Reference proteome</keyword>
<dbReference type="GO" id="GO:0140359">
    <property type="term" value="F:ABC-type transporter activity"/>
    <property type="evidence" value="ECO:0007669"/>
    <property type="project" value="InterPro"/>
</dbReference>
<keyword evidence="4 10" id="KW-0812">Transmembrane</keyword>
<proteinExistence type="predicted"/>
<keyword evidence="5" id="KW-0547">Nucleotide-binding</keyword>
<evidence type="ECO:0000256" key="3">
    <source>
        <dbReference type="ARBA" id="ARBA00022475"/>
    </source>
</evidence>
<feature type="transmembrane region" description="Helical" evidence="10">
    <location>
        <begin position="54"/>
        <end position="78"/>
    </location>
</feature>
<evidence type="ECO:0000259" key="11">
    <source>
        <dbReference type="PROSITE" id="PS50893"/>
    </source>
</evidence>
<evidence type="ECO:0000256" key="6">
    <source>
        <dbReference type="ARBA" id="ARBA00022840"/>
    </source>
</evidence>
<feature type="region of interest" description="Disordered" evidence="9">
    <location>
        <begin position="1"/>
        <end position="28"/>
    </location>
</feature>
<evidence type="ECO:0000313" key="14">
    <source>
        <dbReference type="Proteomes" id="UP000199119"/>
    </source>
</evidence>
<feature type="transmembrane region" description="Helical" evidence="10">
    <location>
        <begin position="288"/>
        <end position="310"/>
    </location>
</feature>
<dbReference type="InterPro" id="IPR036640">
    <property type="entry name" value="ABC1_TM_sf"/>
</dbReference>
<evidence type="ECO:0000256" key="5">
    <source>
        <dbReference type="ARBA" id="ARBA00022741"/>
    </source>
</evidence>
<evidence type="ECO:0000256" key="10">
    <source>
        <dbReference type="SAM" id="Phobius"/>
    </source>
</evidence>
<name>A0A1I2GHR8_9BURK</name>
<evidence type="ECO:0000256" key="1">
    <source>
        <dbReference type="ARBA" id="ARBA00004651"/>
    </source>
</evidence>
<dbReference type="OrthoDB" id="9810134at2"/>
<dbReference type="Proteomes" id="UP000199119">
    <property type="component" value="Unassembled WGS sequence"/>
</dbReference>
<keyword evidence="8 10" id="KW-0472">Membrane</keyword>
<feature type="transmembrane region" description="Helical" evidence="10">
    <location>
        <begin position="98"/>
        <end position="120"/>
    </location>
</feature>
<dbReference type="STRING" id="1177982.SAMN04489711_11540"/>
<dbReference type="InterPro" id="IPR003593">
    <property type="entry name" value="AAA+_ATPase"/>
</dbReference>
<dbReference type="PROSITE" id="PS50929">
    <property type="entry name" value="ABC_TM1F"/>
    <property type="match status" value="1"/>
</dbReference>
<dbReference type="InterPro" id="IPR011527">
    <property type="entry name" value="ABC1_TM_dom"/>
</dbReference>
<dbReference type="GO" id="GO:0005524">
    <property type="term" value="F:ATP binding"/>
    <property type="evidence" value="ECO:0007669"/>
    <property type="project" value="UniProtKB-KW"/>
</dbReference>
<dbReference type="PROSITE" id="PS50893">
    <property type="entry name" value="ABC_TRANSPORTER_2"/>
    <property type="match status" value="1"/>
</dbReference>
<dbReference type="InterPro" id="IPR003439">
    <property type="entry name" value="ABC_transporter-like_ATP-bd"/>
</dbReference>
<evidence type="ECO:0000256" key="8">
    <source>
        <dbReference type="ARBA" id="ARBA00023136"/>
    </source>
</evidence>
<dbReference type="SUPFAM" id="SSF90123">
    <property type="entry name" value="ABC transporter transmembrane region"/>
    <property type="match status" value="1"/>
</dbReference>
<feature type="transmembrane region" description="Helical" evidence="10">
    <location>
        <begin position="176"/>
        <end position="197"/>
    </location>
</feature>
<comment type="subcellular location">
    <subcellularLocation>
        <location evidence="1">Cell membrane</location>
        <topology evidence="1">Multi-pass membrane protein</topology>
    </subcellularLocation>
</comment>
<evidence type="ECO:0000259" key="12">
    <source>
        <dbReference type="PROSITE" id="PS50929"/>
    </source>
</evidence>
<dbReference type="PANTHER" id="PTHR11384">
    <property type="entry name" value="ATP-BINDING CASSETTE, SUB-FAMILY D MEMBER"/>
    <property type="match status" value="1"/>
</dbReference>
<dbReference type="InterPro" id="IPR050835">
    <property type="entry name" value="ABC_transporter_sub-D"/>
</dbReference>
<dbReference type="CDD" id="cd03223">
    <property type="entry name" value="ABCD_peroxisomal_ALDP"/>
    <property type="match status" value="1"/>
</dbReference>
<feature type="domain" description="ABC transporter" evidence="11">
    <location>
        <begin position="446"/>
        <end position="657"/>
    </location>
</feature>
<keyword evidence="2" id="KW-0813">Transport</keyword>
<dbReference type="SUPFAM" id="SSF52540">
    <property type="entry name" value="P-loop containing nucleoside triphosphate hydrolases"/>
    <property type="match status" value="1"/>
</dbReference>
<feature type="compositionally biased region" description="Low complexity" evidence="9">
    <location>
        <begin position="394"/>
        <end position="403"/>
    </location>
</feature>
<sequence>MPSSATAAADPLPEAAASPPEATDPARHTPSLSMAAWRQFMTVAKPYWLGDKRFAAWSLMGLLVLLMLLETQLAVMLVDSSGEMTSALAARERERFWDAVHTCLIVLAFAVPVYAFYYYMRDAFANHWRRWLTHRFLDGYLNGRRYYELNAQGTIDNPDQRISEDINSFTGRSTHFLLIFIGAGMQLVAFSAVLWSISHVLVAFLAVYALVGTVVALYVFGAPLIRLNFWQLRREADFRFGLMRLRENAESIAFYRGEAQERAQLDHSFQAVFNNYARLIKRQRSLNLFQRAFSQLTMVIPSIILADAVLSGDMEVGRAIQAAGAFAAVLASVSLIVDNFESLSRFVAGIGRLDTLHQALLGAPERHEPPEPEAVTAARRARRQELRERRQARRQQWADAAHATPAGPQHAAAPVASLSPRPTRPLHGAPRPGREIEARPGERFAIEALTLYTPGYARLLVRDLTLEMQPGDALLITGASGCGKSSLLRAIAGLWRTGEGVVHHPPMEDVFFLPQRPYMQPGSLRSQMIYPAQSTPRSDAELLQILHDVQLPDLAERVGGLDAQRDWEKQLSMGEQQRLAFARVLVRRPRVVILDEATSALDSANEARLYRSLRESGATLISIAHRAAVLAHHTHVLRLTGDGGWSLHPADGFRFEGD</sequence>
<feature type="domain" description="ABC transmembrane type-1" evidence="12">
    <location>
        <begin position="104"/>
        <end position="345"/>
    </location>
</feature>
<dbReference type="SMART" id="SM00382">
    <property type="entry name" value="AAA"/>
    <property type="match status" value="1"/>
</dbReference>
<dbReference type="Pfam" id="PF06472">
    <property type="entry name" value="ABC_membrane_2"/>
    <property type="match status" value="1"/>
</dbReference>
<dbReference type="InterPro" id="IPR027417">
    <property type="entry name" value="P-loop_NTPase"/>
</dbReference>
<evidence type="ECO:0000256" key="2">
    <source>
        <dbReference type="ARBA" id="ARBA00022448"/>
    </source>
</evidence>
<keyword evidence="6 13" id="KW-0067">ATP-binding</keyword>
<dbReference type="Pfam" id="PF00005">
    <property type="entry name" value="ABC_tran"/>
    <property type="match status" value="1"/>
</dbReference>
<evidence type="ECO:0000256" key="7">
    <source>
        <dbReference type="ARBA" id="ARBA00022989"/>
    </source>
</evidence>
<feature type="compositionally biased region" description="Low complexity" evidence="9">
    <location>
        <begin position="1"/>
        <end position="23"/>
    </location>
</feature>
<protein>
    <submittedName>
        <fullName evidence="13">Putative ATP-binding cassette transporter</fullName>
    </submittedName>
</protein>
<reference evidence="14" key="1">
    <citation type="submission" date="2016-10" db="EMBL/GenBank/DDBJ databases">
        <authorList>
            <person name="Varghese N."/>
            <person name="Submissions S."/>
        </authorList>
    </citation>
    <scope>NUCLEOTIDE SEQUENCE [LARGE SCALE GENOMIC DNA]</scope>
    <source>
        <strain evidence="14">DSM 27981</strain>
    </source>
</reference>
<feature type="region of interest" description="Disordered" evidence="9">
    <location>
        <begin position="362"/>
        <end position="439"/>
    </location>
</feature>
<gene>
    <name evidence="13" type="ORF">SAMN04489711_11540</name>
</gene>
<feature type="transmembrane region" description="Helical" evidence="10">
    <location>
        <begin position="203"/>
        <end position="225"/>
    </location>
</feature>
<keyword evidence="3" id="KW-1003">Cell membrane</keyword>
<dbReference type="AlphaFoldDB" id="A0A1I2GHR8"/>
<evidence type="ECO:0000256" key="4">
    <source>
        <dbReference type="ARBA" id="ARBA00022692"/>
    </source>
</evidence>
<evidence type="ECO:0000313" key="13">
    <source>
        <dbReference type="EMBL" id="SFF17052.1"/>
    </source>
</evidence>
<evidence type="ECO:0000256" key="9">
    <source>
        <dbReference type="SAM" id="MobiDB-lite"/>
    </source>
</evidence>
<dbReference type="GO" id="GO:0016887">
    <property type="term" value="F:ATP hydrolysis activity"/>
    <property type="evidence" value="ECO:0007669"/>
    <property type="project" value="InterPro"/>
</dbReference>
<keyword evidence="7 10" id="KW-1133">Transmembrane helix</keyword>
<dbReference type="Gene3D" id="3.40.50.300">
    <property type="entry name" value="P-loop containing nucleotide triphosphate hydrolases"/>
    <property type="match status" value="1"/>
</dbReference>
<accession>A0A1I2GHR8</accession>